<keyword evidence="6" id="KW-1185">Reference proteome</keyword>
<dbReference type="Proteomes" id="UP001177023">
    <property type="component" value="Unassembled WGS sequence"/>
</dbReference>
<dbReference type="SUPFAM" id="SSF48452">
    <property type="entry name" value="TPR-like"/>
    <property type="match status" value="1"/>
</dbReference>
<dbReference type="InterPro" id="IPR011990">
    <property type="entry name" value="TPR-like_helical_dom_sf"/>
</dbReference>
<keyword evidence="1" id="KW-0677">Repeat</keyword>
<protein>
    <recommendedName>
        <fullName evidence="4">Cell division cycle protein 27 homolog</fullName>
    </recommendedName>
</protein>
<evidence type="ECO:0000256" key="4">
    <source>
        <dbReference type="ARBA" id="ARBA00039307"/>
    </source>
</evidence>
<evidence type="ECO:0000313" key="5">
    <source>
        <dbReference type="EMBL" id="CAJ0583496.1"/>
    </source>
</evidence>
<reference evidence="5" key="1">
    <citation type="submission" date="2023-06" db="EMBL/GenBank/DDBJ databases">
        <authorList>
            <person name="Delattre M."/>
        </authorList>
    </citation>
    <scope>NUCLEOTIDE SEQUENCE</scope>
    <source>
        <strain evidence="5">AF72</strain>
    </source>
</reference>
<name>A0AA36DB91_9BILA</name>
<keyword evidence="2" id="KW-0802">TPR repeat</keyword>
<accession>A0AA36DB91</accession>
<organism evidence="5 6">
    <name type="scientific">Mesorhabditis spiculigera</name>
    <dbReference type="NCBI Taxonomy" id="96644"/>
    <lineage>
        <taxon>Eukaryota</taxon>
        <taxon>Metazoa</taxon>
        <taxon>Ecdysozoa</taxon>
        <taxon>Nematoda</taxon>
        <taxon>Chromadorea</taxon>
        <taxon>Rhabditida</taxon>
        <taxon>Rhabditina</taxon>
        <taxon>Rhabditomorpha</taxon>
        <taxon>Rhabditoidea</taxon>
        <taxon>Rhabditidae</taxon>
        <taxon>Mesorhabditinae</taxon>
        <taxon>Mesorhabditis</taxon>
    </lineage>
</organism>
<dbReference type="Pfam" id="PF07719">
    <property type="entry name" value="TPR_2"/>
    <property type="match status" value="1"/>
</dbReference>
<evidence type="ECO:0000256" key="3">
    <source>
        <dbReference type="ARBA" id="ARBA00038210"/>
    </source>
</evidence>
<dbReference type="Gene3D" id="1.25.40.10">
    <property type="entry name" value="Tetratricopeptide repeat domain"/>
    <property type="match status" value="1"/>
</dbReference>
<evidence type="ECO:0000256" key="1">
    <source>
        <dbReference type="ARBA" id="ARBA00022737"/>
    </source>
</evidence>
<proteinExistence type="inferred from homology"/>
<evidence type="ECO:0000256" key="2">
    <source>
        <dbReference type="ARBA" id="ARBA00022803"/>
    </source>
</evidence>
<gene>
    <name evidence="5" type="ORF">MSPICULIGERA_LOCUS21574</name>
</gene>
<dbReference type="PANTHER" id="PTHR12558">
    <property type="entry name" value="CELL DIVISION CYCLE 16,23,27"/>
    <property type="match status" value="1"/>
</dbReference>
<dbReference type="PANTHER" id="PTHR12558:SF13">
    <property type="entry name" value="CELL DIVISION CYCLE PROTEIN 27 HOMOLOG"/>
    <property type="match status" value="1"/>
</dbReference>
<comment type="similarity">
    <text evidence="3">Belongs to the APC3/CDC27 family.</text>
</comment>
<feature type="non-terminal residue" evidence="5">
    <location>
        <position position="167"/>
    </location>
</feature>
<dbReference type="Pfam" id="PF13181">
    <property type="entry name" value="TPR_8"/>
    <property type="match status" value="1"/>
</dbReference>
<dbReference type="InterPro" id="IPR013105">
    <property type="entry name" value="TPR_2"/>
</dbReference>
<sequence>MAITWFTMNQDGADDPGCVKGDNLHPLIGPGFLESALAPNQLTRFHCYRHLLPTMGEKSRSIDEMLSRAIHANPNDPYAWHMLGVRCYSQKFYDEALHCFKKAESIKENFSASNLYHLGACLKAQGEIEECKVYLKKAVHSKTWNGVDEKGKEAAAKLLRDLQLGDA</sequence>
<comment type="caution">
    <text evidence="5">The sequence shown here is derived from an EMBL/GenBank/DDBJ whole genome shotgun (WGS) entry which is preliminary data.</text>
</comment>
<dbReference type="EMBL" id="CATQJA010002665">
    <property type="protein sequence ID" value="CAJ0583496.1"/>
    <property type="molecule type" value="Genomic_DNA"/>
</dbReference>
<dbReference type="AlphaFoldDB" id="A0AA36DB91"/>
<evidence type="ECO:0000313" key="6">
    <source>
        <dbReference type="Proteomes" id="UP001177023"/>
    </source>
</evidence>
<dbReference type="InterPro" id="IPR019734">
    <property type="entry name" value="TPR_rpt"/>
</dbReference>